<feature type="compositionally biased region" description="Polar residues" evidence="4">
    <location>
        <begin position="340"/>
        <end position="350"/>
    </location>
</feature>
<dbReference type="EMBL" id="JAPQKS010000003">
    <property type="protein sequence ID" value="KAJ5238556.1"/>
    <property type="molecule type" value="Genomic_DNA"/>
</dbReference>
<dbReference type="PANTHER" id="PTHR31018:SF3">
    <property type="entry name" value="RECEPTOR PROTEIN-TYROSINE KINASE"/>
    <property type="match status" value="1"/>
</dbReference>
<keyword evidence="2 5" id="KW-0732">Signal</keyword>
<feature type="compositionally biased region" description="Low complexity" evidence="4">
    <location>
        <begin position="351"/>
        <end position="368"/>
    </location>
</feature>
<evidence type="ECO:0000256" key="2">
    <source>
        <dbReference type="ARBA" id="ARBA00022729"/>
    </source>
</evidence>
<dbReference type="PANTHER" id="PTHR31018">
    <property type="entry name" value="SPORULATION-SPECIFIC PROTEIN-RELATED"/>
    <property type="match status" value="1"/>
</dbReference>
<dbReference type="Pfam" id="PF13306">
    <property type="entry name" value="LRR_5"/>
    <property type="match status" value="2"/>
</dbReference>
<dbReference type="GeneID" id="83199775"/>
<dbReference type="GO" id="GO:0031505">
    <property type="term" value="P:fungal-type cell wall organization"/>
    <property type="evidence" value="ECO:0007669"/>
    <property type="project" value="TreeGrafter"/>
</dbReference>
<dbReference type="Pfam" id="PF12454">
    <property type="entry name" value="Ecm33"/>
    <property type="match status" value="1"/>
</dbReference>
<dbReference type="Gene3D" id="3.80.10.10">
    <property type="entry name" value="Ribonuclease Inhibitor"/>
    <property type="match status" value="1"/>
</dbReference>
<feature type="region of interest" description="Disordered" evidence="4">
    <location>
        <begin position="336"/>
        <end position="368"/>
    </location>
</feature>
<keyword evidence="3" id="KW-0325">Glycoprotein</keyword>
<dbReference type="SUPFAM" id="SSF52058">
    <property type="entry name" value="L domain-like"/>
    <property type="match status" value="2"/>
</dbReference>
<evidence type="ECO:0008006" key="8">
    <source>
        <dbReference type="Google" id="ProtNLM"/>
    </source>
</evidence>
<feature type="signal peptide" evidence="5">
    <location>
        <begin position="1"/>
        <end position="19"/>
    </location>
</feature>
<dbReference type="AlphaFoldDB" id="A0A9W9P6P2"/>
<comment type="caution">
    <text evidence="6">The sequence shown here is derived from an EMBL/GenBank/DDBJ whole genome shotgun (WGS) entry which is preliminary data.</text>
</comment>
<dbReference type="InterPro" id="IPR026906">
    <property type="entry name" value="LRR_5"/>
</dbReference>
<dbReference type="GO" id="GO:0009986">
    <property type="term" value="C:cell surface"/>
    <property type="evidence" value="ECO:0007669"/>
    <property type="project" value="TreeGrafter"/>
</dbReference>
<accession>A0A9W9P6P2</accession>
<dbReference type="GO" id="GO:0005886">
    <property type="term" value="C:plasma membrane"/>
    <property type="evidence" value="ECO:0007669"/>
    <property type="project" value="TreeGrafter"/>
</dbReference>
<feature type="chain" id="PRO_5040955294" description="GPI-anchored cell wall organization protein Ecm33" evidence="5">
    <location>
        <begin position="20"/>
        <end position="396"/>
    </location>
</feature>
<dbReference type="OrthoDB" id="536881at2759"/>
<dbReference type="RefSeq" id="XP_058331475.1">
    <property type="nucleotide sequence ID" value="XM_058472472.1"/>
</dbReference>
<dbReference type="Proteomes" id="UP001150941">
    <property type="component" value="Unassembled WGS sequence"/>
</dbReference>
<sequence length="396" mass="41579">MSFVKYLLPALAATKVAFASSDCGDTTLETQVDADGIASCSTISGDVTIKDTYSGTLALNGIKKITGSLKANNATGVSSMTADSLTSIGSNFTLNELTGLTQLSFSQLNSVGNIYWEALPELQSLDFPKGISEAGDVSIINTGLTNLNGINLTQVGDFNIEDNKHLESININELKNSTGVINFSGNDDGLNIEFPNLYNAKGLTFRNVSSVMAPSLTVAKSQLGFWGTGLKNFTAMNLTQTGDLTFNDNPNLNNISMPNLQTVNGGFIIKLNEKLDSIDLPKLQTVGGAIQFTGTFNELEFGSLNRVSGAFNVQSTKGNFSCSSFESEFKQKVEGKWKCDSTNPQASTAAGSTTGSDDNSGSSGKSSSTSSSAAMANGVYPATGIAAVFFALAQLF</sequence>
<evidence type="ECO:0000256" key="1">
    <source>
        <dbReference type="ARBA" id="ARBA00004196"/>
    </source>
</evidence>
<proteinExistence type="predicted"/>
<dbReference type="InterPro" id="IPR032675">
    <property type="entry name" value="LRR_dom_sf"/>
</dbReference>
<evidence type="ECO:0000256" key="4">
    <source>
        <dbReference type="SAM" id="MobiDB-lite"/>
    </source>
</evidence>
<reference evidence="6" key="2">
    <citation type="journal article" date="2023" name="IMA Fungus">
        <title>Comparative genomic study of the Penicillium genus elucidates a diverse pangenome and 15 lateral gene transfer events.</title>
        <authorList>
            <person name="Petersen C."/>
            <person name="Sorensen T."/>
            <person name="Nielsen M.R."/>
            <person name="Sondergaard T.E."/>
            <person name="Sorensen J.L."/>
            <person name="Fitzpatrick D.A."/>
            <person name="Frisvad J.C."/>
            <person name="Nielsen K.L."/>
        </authorList>
    </citation>
    <scope>NUCLEOTIDE SEQUENCE</scope>
    <source>
        <strain evidence="6">IBT 19713</strain>
    </source>
</reference>
<evidence type="ECO:0000256" key="3">
    <source>
        <dbReference type="ARBA" id="ARBA00023180"/>
    </source>
</evidence>
<reference evidence="6" key="1">
    <citation type="submission" date="2022-11" db="EMBL/GenBank/DDBJ databases">
        <authorList>
            <person name="Petersen C."/>
        </authorList>
    </citation>
    <scope>NUCLEOTIDE SEQUENCE</scope>
    <source>
        <strain evidence="6">IBT 19713</strain>
    </source>
</reference>
<organism evidence="6 7">
    <name type="scientific">Penicillium chermesinum</name>
    <dbReference type="NCBI Taxonomy" id="63820"/>
    <lineage>
        <taxon>Eukaryota</taxon>
        <taxon>Fungi</taxon>
        <taxon>Dikarya</taxon>
        <taxon>Ascomycota</taxon>
        <taxon>Pezizomycotina</taxon>
        <taxon>Eurotiomycetes</taxon>
        <taxon>Eurotiomycetidae</taxon>
        <taxon>Eurotiales</taxon>
        <taxon>Aspergillaceae</taxon>
        <taxon>Penicillium</taxon>
    </lineage>
</organism>
<evidence type="ECO:0000313" key="6">
    <source>
        <dbReference type="EMBL" id="KAJ5238556.1"/>
    </source>
</evidence>
<name>A0A9W9P6P2_9EURO</name>
<evidence type="ECO:0000313" key="7">
    <source>
        <dbReference type="Proteomes" id="UP001150941"/>
    </source>
</evidence>
<dbReference type="GO" id="GO:0009277">
    <property type="term" value="C:fungal-type cell wall"/>
    <property type="evidence" value="ECO:0007669"/>
    <property type="project" value="TreeGrafter"/>
</dbReference>
<protein>
    <recommendedName>
        <fullName evidence="8">GPI-anchored cell wall organization protein Ecm33</fullName>
    </recommendedName>
</protein>
<evidence type="ECO:0000256" key="5">
    <source>
        <dbReference type="SAM" id="SignalP"/>
    </source>
</evidence>
<comment type="subcellular location">
    <subcellularLocation>
        <location evidence="1">Cell envelope</location>
    </subcellularLocation>
</comment>
<gene>
    <name evidence="6" type="ORF">N7468_003175</name>
</gene>
<dbReference type="InterPro" id="IPR051648">
    <property type="entry name" value="CWI-Assembly_Regulator"/>
</dbReference>
<keyword evidence="7" id="KW-1185">Reference proteome</keyword>